<accession>A0A9W4X7D7</accession>
<dbReference type="AlphaFoldDB" id="A0A9W4X7D7"/>
<proteinExistence type="predicted"/>
<name>A0A9W4X7D7_9GLOM</name>
<evidence type="ECO:0000313" key="2">
    <source>
        <dbReference type="Proteomes" id="UP001153678"/>
    </source>
</evidence>
<reference evidence="1" key="1">
    <citation type="submission" date="2022-08" db="EMBL/GenBank/DDBJ databases">
        <authorList>
            <person name="Kallberg Y."/>
            <person name="Tangrot J."/>
            <person name="Rosling A."/>
        </authorList>
    </citation>
    <scope>NUCLEOTIDE SEQUENCE</scope>
    <source>
        <strain evidence="1">Wild A</strain>
    </source>
</reference>
<comment type="caution">
    <text evidence="1">The sequence shown here is derived from an EMBL/GenBank/DDBJ whole genome shotgun (WGS) entry which is preliminary data.</text>
</comment>
<evidence type="ECO:0000313" key="1">
    <source>
        <dbReference type="EMBL" id="CAI2200251.1"/>
    </source>
</evidence>
<keyword evidence="2" id="KW-1185">Reference proteome</keyword>
<feature type="non-terminal residue" evidence="1">
    <location>
        <position position="78"/>
    </location>
</feature>
<sequence>VQVGRSWIEISKCEEEIYVIIDEVQVIYGNVLLGSYYPIEYFSTPMDIRHTLNLSDLLLTRDEFSQLVTRYIKRYTAL</sequence>
<dbReference type="Proteomes" id="UP001153678">
    <property type="component" value="Unassembled WGS sequence"/>
</dbReference>
<protein>
    <submittedName>
        <fullName evidence="1">3932_t:CDS:1</fullName>
    </submittedName>
</protein>
<gene>
    <name evidence="1" type="ORF">FWILDA_LOCUS19476</name>
</gene>
<dbReference type="EMBL" id="CAMKVN010023817">
    <property type="protein sequence ID" value="CAI2200251.1"/>
    <property type="molecule type" value="Genomic_DNA"/>
</dbReference>
<feature type="non-terminal residue" evidence="1">
    <location>
        <position position="1"/>
    </location>
</feature>
<organism evidence="1 2">
    <name type="scientific">Funneliformis geosporum</name>
    <dbReference type="NCBI Taxonomy" id="1117311"/>
    <lineage>
        <taxon>Eukaryota</taxon>
        <taxon>Fungi</taxon>
        <taxon>Fungi incertae sedis</taxon>
        <taxon>Mucoromycota</taxon>
        <taxon>Glomeromycotina</taxon>
        <taxon>Glomeromycetes</taxon>
        <taxon>Glomerales</taxon>
        <taxon>Glomeraceae</taxon>
        <taxon>Funneliformis</taxon>
    </lineage>
</organism>